<dbReference type="EMBL" id="JBBPBN010000010">
    <property type="protein sequence ID" value="KAK9031198.1"/>
    <property type="molecule type" value="Genomic_DNA"/>
</dbReference>
<gene>
    <name evidence="1" type="ORF">V6N11_032585</name>
</gene>
<reference evidence="1 2" key="1">
    <citation type="journal article" date="2024" name="G3 (Bethesda)">
        <title>Genome assembly of Hibiscus sabdariffa L. provides insights into metabolisms of medicinal natural products.</title>
        <authorList>
            <person name="Kim T."/>
        </authorList>
    </citation>
    <scope>NUCLEOTIDE SEQUENCE [LARGE SCALE GENOMIC DNA]</scope>
    <source>
        <strain evidence="1">TK-2024</strain>
        <tissue evidence="1">Old leaves</tissue>
    </source>
</reference>
<keyword evidence="2" id="KW-1185">Reference proteome</keyword>
<dbReference type="Proteomes" id="UP001396334">
    <property type="component" value="Unassembled WGS sequence"/>
</dbReference>
<organism evidence="1 2">
    <name type="scientific">Hibiscus sabdariffa</name>
    <name type="common">roselle</name>
    <dbReference type="NCBI Taxonomy" id="183260"/>
    <lineage>
        <taxon>Eukaryota</taxon>
        <taxon>Viridiplantae</taxon>
        <taxon>Streptophyta</taxon>
        <taxon>Embryophyta</taxon>
        <taxon>Tracheophyta</taxon>
        <taxon>Spermatophyta</taxon>
        <taxon>Magnoliopsida</taxon>
        <taxon>eudicotyledons</taxon>
        <taxon>Gunneridae</taxon>
        <taxon>Pentapetalae</taxon>
        <taxon>rosids</taxon>
        <taxon>malvids</taxon>
        <taxon>Malvales</taxon>
        <taxon>Malvaceae</taxon>
        <taxon>Malvoideae</taxon>
        <taxon>Hibiscus</taxon>
    </lineage>
</organism>
<evidence type="ECO:0000313" key="1">
    <source>
        <dbReference type="EMBL" id="KAK9031198.1"/>
    </source>
</evidence>
<accession>A0ABR2T128</accession>
<proteinExistence type="predicted"/>
<evidence type="ECO:0000313" key="2">
    <source>
        <dbReference type="Proteomes" id="UP001396334"/>
    </source>
</evidence>
<comment type="caution">
    <text evidence="1">The sequence shown here is derived from an EMBL/GenBank/DDBJ whole genome shotgun (WGS) entry which is preliminary data.</text>
</comment>
<protein>
    <submittedName>
        <fullName evidence="1">Uncharacterized protein</fullName>
    </submittedName>
</protein>
<name>A0ABR2T128_9ROSI</name>
<sequence>MSISRYLSYALPWSYFFFVASETWPVALDGEEESKRTDRGISLPRLASSTLVQIQPYFPPVSGITGKGEEELGIEDWKNWGSIAPINQTMASDVVLPQPNGEA</sequence>